<reference evidence="2" key="1">
    <citation type="submission" date="2020-01" db="EMBL/GenBank/DDBJ databases">
        <title>Identification and distribution of gene clusters putatively required for synthesis of sphingolipid metabolism inhibitors in phylogenetically diverse species of the filamentous fungus Fusarium.</title>
        <authorList>
            <person name="Kim H.-S."/>
            <person name="Busman M."/>
            <person name="Brown D.W."/>
            <person name="Divon H."/>
            <person name="Uhlig S."/>
            <person name="Proctor R.H."/>
        </authorList>
    </citation>
    <scope>NUCLEOTIDE SEQUENCE</scope>
    <source>
        <strain evidence="2">NRRL 53441</strain>
    </source>
</reference>
<dbReference type="Proteomes" id="UP000605986">
    <property type="component" value="Unassembled WGS sequence"/>
</dbReference>
<sequence>MEELDPTLYTIVWIAPLLIEAQAALHMLDNRDINGHNIVVATLPAGHPYGTGSAGALAGQVKKFFPNLWFGLLVGVAAGLPNLDKTPPVDIRLGDVLVGLPEGDSTGLIAYDLGKETADGFQPLRFGHVLANTEAVVRSAIGNIRMLAPNDTAAFLPFYDLIKDKEHSNGTFADPGQENDTFYQMNNKGIGEPAQRPKRQPNKRTRVWYGTIGSGEKLTKSARKRNELRDRYGVIGLEMEAAGTMNTIPVGVIRGACDYADEHKNKEWQPYAAAMAAAYAKAVIHELGPRKAAPRQGAIKQSPHGAFWRDIPPNTDRFFGRERELHEMEGSLESTSQWRGVVLCGISGSGKTQLAREYVSRHGDKFSAVLWIDASSEESIEQSMSGLAHVTYDEAPEPRRQGENRLPYEHVLEWIRTTPNGNCLVVIDNANDTIPNRRLLGPFKAPGNGALCVTSTTRVTAKALGLKQIIVERLDIQASQSLLLWRAYESEEDQATEICDLARQIATLLDGFPLALELAGSLNRHGIISLHEFSEHYITSYPDLAQPRIDAGIWTWTRTGSVDFLFGMLDALYESLASKSKESALLLTLCSVFGPLQVPVSLLHELKFHESNTYSDEKSSLEKLQNLMHSKLKLNTSVHELSEVFLATKKQTADRSLIGFSLHASICQWRISTMKQREFWVIQAAYSISKHIQSTSSADGIFRFFRIFRRCLDAVQKYIDPSDLEPPHGKFAAPYFTICLCGGDVYLSMRKPDDSKKLFTAALTYTRTLSDADVRSEDILRCLNGLATSCEKTKDLETAEEALISATDIAKRGQMGDQIAEFSHRLQQIKKRIILEQQNRSRAVVASKGTKQARSDQESSNNLEIPLPNDSSSPSQSSLTWGLILEESVVFISDPERGKDTESLTRNSATVRGMITILSAGDVELESLTIELETIGLVRHSVYPNVFLYDKLILGPFSPRTPFVSSHGNSCTYNFDGDEDSQKECPEDDENDRNASVLLSPGTHNYLFEFVLNHFVPETTDGLVNWGIRATTKSPDINSSQHLQQELRVVRIPPHLNSKILSPKQVSEKWADVLSLNVELFDVYAISKKAPITVDLKLLTPKIEIESITFSIIEKSRYFIEELFLNEESLLEHELLKRQRIPVSRTPRELKSEPPISSQA</sequence>
<dbReference type="GO" id="GO:0043531">
    <property type="term" value="F:ADP binding"/>
    <property type="evidence" value="ECO:0007669"/>
    <property type="project" value="InterPro"/>
</dbReference>
<dbReference type="Gene3D" id="3.40.50.300">
    <property type="entry name" value="P-loop containing nucleotide triphosphate hydrolases"/>
    <property type="match status" value="1"/>
</dbReference>
<protein>
    <recommendedName>
        <fullName evidence="4">NB-ARC domain-containing protein</fullName>
    </recommendedName>
</protein>
<dbReference type="OrthoDB" id="1658288at2759"/>
<gene>
    <name evidence="2" type="ORF">F53441_680</name>
</gene>
<dbReference type="GO" id="GO:0003824">
    <property type="term" value="F:catalytic activity"/>
    <property type="evidence" value="ECO:0007669"/>
    <property type="project" value="InterPro"/>
</dbReference>
<dbReference type="InterPro" id="IPR011990">
    <property type="entry name" value="TPR-like_helical_dom_sf"/>
</dbReference>
<dbReference type="InterPro" id="IPR053137">
    <property type="entry name" value="NLR-like"/>
</dbReference>
<dbReference type="GO" id="GO:0009116">
    <property type="term" value="P:nucleoside metabolic process"/>
    <property type="evidence" value="ECO:0007669"/>
    <property type="project" value="InterPro"/>
</dbReference>
<dbReference type="InterPro" id="IPR035994">
    <property type="entry name" value="Nucleoside_phosphorylase_sf"/>
</dbReference>
<dbReference type="Gene3D" id="1.25.40.10">
    <property type="entry name" value="Tetratricopeptide repeat domain"/>
    <property type="match status" value="1"/>
</dbReference>
<keyword evidence="3" id="KW-1185">Reference proteome</keyword>
<evidence type="ECO:0000313" key="3">
    <source>
        <dbReference type="Proteomes" id="UP000605986"/>
    </source>
</evidence>
<accession>A0A8H4P5Y2</accession>
<name>A0A8H4P5Y2_9HYPO</name>
<dbReference type="PANTHER" id="PTHR46082">
    <property type="entry name" value="ATP/GTP-BINDING PROTEIN-RELATED"/>
    <property type="match status" value="1"/>
</dbReference>
<evidence type="ECO:0000256" key="1">
    <source>
        <dbReference type="SAM" id="MobiDB-lite"/>
    </source>
</evidence>
<dbReference type="AlphaFoldDB" id="A0A8H4P5Y2"/>
<dbReference type="Gene3D" id="3.40.50.1580">
    <property type="entry name" value="Nucleoside phosphorylase domain"/>
    <property type="match status" value="1"/>
</dbReference>
<dbReference type="SUPFAM" id="SSF52540">
    <property type="entry name" value="P-loop containing nucleoside triphosphate hydrolases"/>
    <property type="match status" value="1"/>
</dbReference>
<dbReference type="InterPro" id="IPR027417">
    <property type="entry name" value="P-loop_NTPase"/>
</dbReference>
<dbReference type="EMBL" id="JAADJG010000026">
    <property type="protein sequence ID" value="KAF4457351.1"/>
    <property type="molecule type" value="Genomic_DNA"/>
</dbReference>
<evidence type="ECO:0008006" key="4">
    <source>
        <dbReference type="Google" id="ProtNLM"/>
    </source>
</evidence>
<organism evidence="2 3">
    <name type="scientific">Fusarium austroafricanum</name>
    <dbReference type="NCBI Taxonomy" id="2364996"/>
    <lineage>
        <taxon>Eukaryota</taxon>
        <taxon>Fungi</taxon>
        <taxon>Dikarya</taxon>
        <taxon>Ascomycota</taxon>
        <taxon>Pezizomycotina</taxon>
        <taxon>Sordariomycetes</taxon>
        <taxon>Hypocreomycetidae</taxon>
        <taxon>Hypocreales</taxon>
        <taxon>Nectriaceae</taxon>
        <taxon>Fusarium</taxon>
        <taxon>Fusarium concolor species complex</taxon>
    </lineage>
</organism>
<comment type="caution">
    <text evidence="2">The sequence shown here is derived from an EMBL/GenBank/DDBJ whole genome shotgun (WGS) entry which is preliminary data.</text>
</comment>
<feature type="region of interest" description="Disordered" evidence="1">
    <location>
        <begin position="845"/>
        <end position="874"/>
    </location>
</feature>
<dbReference type="SUPFAM" id="SSF53167">
    <property type="entry name" value="Purine and uridine phosphorylases"/>
    <property type="match status" value="1"/>
</dbReference>
<feature type="region of interest" description="Disordered" evidence="1">
    <location>
        <begin position="975"/>
        <end position="994"/>
    </location>
</feature>
<dbReference type="PANTHER" id="PTHR46082:SF11">
    <property type="entry name" value="AAA+ ATPASE DOMAIN-CONTAINING PROTEIN-RELATED"/>
    <property type="match status" value="1"/>
</dbReference>
<evidence type="ECO:0000313" key="2">
    <source>
        <dbReference type="EMBL" id="KAF4457351.1"/>
    </source>
</evidence>
<proteinExistence type="predicted"/>